<comment type="caution">
    <text evidence="2">The sequence shown here is derived from an EMBL/GenBank/DDBJ whole genome shotgun (WGS) entry which is preliminary data.</text>
</comment>
<evidence type="ECO:0000313" key="2">
    <source>
        <dbReference type="EMBL" id="GGX87011.1"/>
    </source>
</evidence>
<keyword evidence="3" id="KW-1185">Reference proteome</keyword>
<feature type="region of interest" description="Disordered" evidence="1">
    <location>
        <begin position="30"/>
        <end position="68"/>
    </location>
</feature>
<gene>
    <name evidence="2" type="ORF">GCM10010324_35640</name>
</gene>
<name>A0ABQ2YK38_9ACTN</name>
<evidence type="ECO:0000256" key="1">
    <source>
        <dbReference type="SAM" id="MobiDB-lite"/>
    </source>
</evidence>
<organism evidence="2 3">
    <name type="scientific">Streptomyces hiroshimensis</name>
    <dbReference type="NCBI Taxonomy" id="66424"/>
    <lineage>
        <taxon>Bacteria</taxon>
        <taxon>Bacillati</taxon>
        <taxon>Actinomycetota</taxon>
        <taxon>Actinomycetes</taxon>
        <taxon>Kitasatosporales</taxon>
        <taxon>Streptomycetaceae</taxon>
        <taxon>Streptomyces</taxon>
    </lineage>
</organism>
<accession>A0ABQ2YK38</accession>
<feature type="compositionally biased region" description="Low complexity" evidence="1">
    <location>
        <begin position="37"/>
        <end position="49"/>
    </location>
</feature>
<proteinExistence type="predicted"/>
<sequence length="68" mass="7113">MYALIIPALTPFVLLAGVMGLSWWEDHVLPPADPTEAANASSRAPSAPAHRPERATAAHPLTGESAGR</sequence>
<dbReference type="EMBL" id="BMUT01000007">
    <property type="protein sequence ID" value="GGX87011.1"/>
    <property type="molecule type" value="Genomic_DNA"/>
</dbReference>
<evidence type="ECO:0000313" key="3">
    <source>
        <dbReference type="Proteomes" id="UP000659223"/>
    </source>
</evidence>
<reference evidence="3" key="1">
    <citation type="journal article" date="2019" name="Int. J. Syst. Evol. Microbiol.">
        <title>The Global Catalogue of Microorganisms (GCM) 10K type strain sequencing project: providing services to taxonomists for standard genome sequencing and annotation.</title>
        <authorList>
            <consortium name="The Broad Institute Genomics Platform"/>
            <consortium name="The Broad Institute Genome Sequencing Center for Infectious Disease"/>
            <person name="Wu L."/>
            <person name="Ma J."/>
        </authorList>
    </citation>
    <scope>NUCLEOTIDE SEQUENCE [LARGE SCALE GENOMIC DNA]</scope>
    <source>
        <strain evidence="3">JCM 4586</strain>
    </source>
</reference>
<protein>
    <submittedName>
        <fullName evidence="2">Uncharacterized protein</fullName>
    </submittedName>
</protein>
<dbReference type="Proteomes" id="UP000659223">
    <property type="component" value="Unassembled WGS sequence"/>
</dbReference>